<feature type="binding site" evidence="8">
    <location>
        <position position="163"/>
    </location>
    <ligand>
        <name>Mg(2+)</name>
        <dbReference type="ChEBI" id="CHEBI:18420"/>
    </ligand>
</feature>
<keyword evidence="3 8" id="KW-0479">Metal-binding</keyword>
<evidence type="ECO:0000256" key="5">
    <source>
        <dbReference type="ARBA" id="ARBA00022833"/>
    </source>
</evidence>
<evidence type="ECO:0000256" key="1">
    <source>
        <dbReference type="ARBA" id="ARBA00005984"/>
    </source>
</evidence>
<evidence type="ECO:0000313" key="10">
    <source>
        <dbReference type="EMBL" id="OUR74845.1"/>
    </source>
</evidence>
<dbReference type="CDD" id="cd16012">
    <property type="entry name" value="ALP"/>
    <property type="match status" value="1"/>
</dbReference>
<organism evidence="10 11">
    <name type="scientific">Colwellia psychrerythraea</name>
    <name type="common">Vibrio psychroerythus</name>
    <dbReference type="NCBI Taxonomy" id="28229"/>
    <lineage>
        <taxon>Bacteria</taxon>
        <taxon>Pseudomonadati</taxon>
        <taxon>Pseudomonadota</taxon>
        <taxon>Gammaproteobacteria</taxon>
        <taxon>Alteromonadales</taxon>
        <taxon>Colwelliaceae</taxon>
        <taxon>Colwellia</taxon>
    </lineage>
</organism>
<keyword evidence="4" id="KW-0378">Hydrolase</keyword>
<feature type="binding site" evidence="8">
    <location>
        <position position="363"/>
    </location>
    <ligand>
        <name>Zn(2+)</name>
        <dbReference type="ChEBI" id="CHEBI:29105"/>
        <label>2</label>
    </ligand>
</feature>
<dbReference type="PANTHER" id="PTHR11596:SF5">
    <property type="entry name" value="ALKALINE PHOSPHATASE"/>
    <property type="match status" value="1"/>
</dbReference>
<dbReference type="PRINTS" id="PR00113">
    <property type="entry name" value="ALKPHPHTASE"/>
</dbReference>
<evidence type="ECO:0000256" key="4">
    <source>
        <dbReference type="ARBA" id="ARBA00022801"/>
    </source>
</evidence>
<feature type="binding site" evidence="8">
    <location>
        <position position="325"/>
    </location>
    <ligand>
        <name>Zn(2+)</name>
        <dbReference type="ChEBI" id="CHEBI:29105"/>
        <label>2</label>
    </ligand>
</feature>
<evidence type="ECO:0000313" key="11">
    <source>
        <dbReference type="Proteomes" id="UP000243053"/>
    </source>
</evidence>
<dbReference type="Gene3D" id="4.10.80.410">
    <property type="entry name" value="Alkaline phosphatase, crown domain, central beta-sheet"/>
    <property type="match status" value="1"/>
</dbReference>
<feature type="binding site" evidence="8">
    <location>
        <position position="52"/>
    </location>
    <ligand>
        <name>Mg(2+)</name>
        <dbReference type="ChEBI" id="CHEBI:18420"/>
    </ligand>
</feature>
<dbReference type="Proteomes" id="UP000243053">
    <property type="component" value="Unassembled WGS sequence"/>
</dbReference>
<dbReference type="EMBL" id="MAAF01000120">
    <property type="protein sequence ID" value="OUR74845.1"/>
    <property type="molecule type" value="Genomic_DNA"/>
</dbReference>
<gene>
    <name evidence="10" type="ORF">A9Q75_19025</name>
</gene>
<evidence type="ECO:0000256" key="7">
    <source>
        <dbReference type="PIRSR" id="PIRSR601952-1"/>
    </source>
</evidence>
<keyword evidence="6 8" id="KW-0460">Magnesium</keyword>
<evidence type="ECO:0000256" key="9">
    <source>
        <dbReference type="RuleBase" id="RU003946"/>
    </source>
</evidence>
<dbReference type="PROSITE" id="PS51257">
    <property type="entry name" value="PROKAR_LIPOPROTEIN"/>
    <property type="match status" value="1"/>
</dbReference>
<dbReference type="SUPFAM" id="SSF53649">
    <property type="entry name" value="Alkaline phosphatase-like"/>
    <property type="match status" value="1"/>
</dbReference>
<feature type="active site" description="Phosphoserine intermediate" evidence="7">
    <location>
        <position position="110"/>
    </location>
</feature>
<dbReference type="PROSITE" id="PS00123">
    <property type="entry name" value="ALKALINE_PHOSPHATASE"/>
    <property type="match status" value="1"/>
</dbReference>
<keyword evidence="5 8" id="KW-0862">Zinc</keyword>
<evidence type="ECO:0000256" key="8">
    <source>
        <dbReference type="PIRSR" id="PIRSR601952-2"/>
    </source>
</evidence>
<dbReference type="AlphaFoldDB" id="A0A1Y5E1H2"/>
<feature type="binding site" evidence="8">
    <location>
        <position position="516"/>
    </location>
    <ligand>
        <name>Zn(2+)</name>
        <dbReference type="ChEBI" id="CHEBI:29105"/>
        <label>2</label>
    </ligand>
</feature>
<evidence type="ECO:0000256" key="2">
    <source>
        <dbReference type="ARBA" id="ARBA00022553"/>
    </source>
</evidence>
<keyword evidence="2" id="KW-0597">Phosphoprotein</keyword>
<feature type="binding site" evidence="8">
    <location>
        <position position="161"/>
    </location>
    <ligand>
        <name>Mg(2+)</name>
        <dbReference type="ChEBI" id="CHEBI:18420"/>
    </ligand>
</feature>
<comment type="cofactor">
    <cofactor evidence="8">
        <name>Mg(2+)</name>
        <dbReference type="ChEBI" id="CHEBI:18420"/>
    </cofactor>
    <text evidence="8">Binds 1 Mg(2+) ion.</text>
</comment>
<feature type="binding site" evidence="8">
    <location>
        <position position="316"/>
    </location>
    <ligand>
        <name>Mg(2+)</name>
        <dbReference type="ChEBI" id="CHEBI:18420"/>
    </ligand>
</feature>
<evidence type="ECO:0000256" key="6">
    <source>
        <dbReference type="ARBA" id="ARBA00022842"/>
    </source>
</evidence>
<dbReference type="PANTHER" id="PTHR11596">
    <property type="entry name" value="ALKALINE PHOSPHATASE"/>
    <property type="match status" value="1"/>
</dbReference>
<feature type="binding site" evidence="8">
    <location>
        <position position="364"/>
    </location>
    <ligand>
        <name>Zn(2+)</name>
        <dbReference type="ChEBI" id="CHEBI:29105"/>
        <label>2</label>
    </ligand>
</feature>
<dbReference type="GO" id="GO:0046872">
    <property type="term" value="F:metal ion binding"/>
    <property type="evidence" value="ECO:0007669"/>
    <property type="project" value="UniProtKB-KW"/>
</dbReference>
<comment type="similarity">
    <text evidence="1 9">Belongs to the alkaline phosphatase family.</text>
</comment>
<dbReference type="GO" id="GO:0004035">
    <property type="term" value="F:alkaline phosphatase activity"/>
    <property type="evidence" value="ECO:0007669"/>
    <property type="project" value="TreeGrafter"/>
</dbReference>
<dbReference type="InterPro" id="IPR001952">
    <property type="entry name" value="Alkaline_phosphatase"/>
</dbReference>
<dbReference type="Gene3D" id="3.40.720.10">
    <property type="entry name" value="Alkaline Phosphatase, subunit A"/>
    <property type="match status" value="1"/>
</dbReference>
<feature type="binding site" evidence="8">
    <location>
        <position position="52"/>
    </location>
    <ligand>
        <name>Zn(2+)</name>
        <dbReference type="ChEBI" id="CHEBI:29105"/>
        <label>2</label>
    </ligand>
</feature>
<reference evidence="11" key="1">
    <citation type="journal article" date="2017" name="Proc. Natl. Acad. Sci. U.S.A.">
        <title>Simulation of Deepwater Horizon oil plume reveals substrate specialization within a complex community of hydrocarbon degraders.</title>
        <authorList>
            <person name="Hu P."/>
            <person name="Dubinsky E.A."/>
            <person name="Probst A.J."/>
            <person name="Wang J."/>
            <person name="Sieber C.M.K."/>
            <person name="Tom L.M."/>
            <person name="Gardinali P."/>
            <person name="Banfield J.F."/>
            <person name="Atlas R.M."/>
            <person name="Andersen G.L."/>
        </authorList>
    </citation>
    <scope>NUCLEOTIDE SEQUENCE [LARGE SCALE GENOMIC DNA]</scope>
</reference>
<proteinExistence type="inferred from homology"/>
<feature type="binding site" evidence="8">
    <location>
        <position position="321"/>
    </location>
    <ligand>
        <name>Zn(2+)</name>
        <dbReference type="ChEBI" id="CHEBI:29105"/>
        <label>2</label>
    </ligand>
</feature>
<sequence length="555" mass="61002">MFKKKVLALTIASLSLIGCSNNNIEIKPEKMAHVGKVTNLSKVTNVILMIGDGMGAPQVGLLEEYARRAKYSTYNNKGNKTALTKLAEAGQVGLSLTAPYGQYGSLVVDSACSATQLATGLAAGSEMIGLDENGNRVQTILEKAKAQGKATGLVSDTRITHATPAAFAAHQAHRSLENEIAEELIESGSVDVLLSGGARHFLPSDIKTDSRAQQLMTDLGATETLYKSSKRKDKRNLIIEAKNQYGYELAFNQQQLGHIEGGKVLGLFANSAMENGIAYSACKKASNCSQPSLREMTLSALEILSQSEKGFFLMIEGGQIDWAGHINDAGWMLHELLKFDEAVNAVYEWVKDRDDTLVVVTADHETGGFGFSYSRKDVPSAKTLTGNGMAGRQYKPNFNFGSLDNLDRLYQQKRTFYDMMSQVSNDNSLSNTKAEQWFEVINQYSDFKVTLAQALSITKREHNEYQQENHTYLSANEFPKVNDFKEFYVYGDDVHGNLIGRALSAEQNVVWGTGTHTASPVPVYVFGPESLAKQFSTMQHHTEIAQKMMKALFDD</sequence>
<name>A0A1Y5E1H2_COLPS</name>
<evidence type="ECO:0000256" key="3">
    <source>
        <dbReference type="ARBA" id="ARBA00022723"/>
    </source>
</evidence>
<dbReference type="SMART" id="SM00098">
    <property type="entry name" value="alkPPc"/>
    <property type="match status" value="1"/>
</dbReference>
<dbReference type="Pfam" id="PF00245">
    <property type="entry name" value="Alk_phosphatase"/>
    <property type="match status" value="1"/>
</dbReference>
<dbReference type="InterPro" id="IPR018299">
    <property type="entry name" value="Alkaline_phosphatase_AS"/>
</dbReference>
<accession>A0A1Y5E1H2</accession>
<comment type="cofactor">
    <cofactor evidence="8">
        <name>Zn(2+)</name>
        <dbReference type="ChEBI" id="CHEBI:29105"/>
    </cofactor>
    <text evidence="8">Binds 2 Zn(2+) ions.</text>
</comment>
<protein>
    <submittedName>
        <fullName evidence="10">Alkaline phosphatase</fullName>
    </submittedName>
</protein>
<dbReference type="InterPro" id="IPR017850">
    <property type="entry name" value="Alkaline_phosphatase_core_sf"/>
</dbReference>
<comment type="caution">
    <text evidence="10">The sequence shown here is derived from an EMBL/GenBank/DDBJ whole genome shotgun (WGS) entry which is preliminary data.</text>
</comment>